<dbReference type="AlphaFoldDB" id="A0A2M9H2U9"/>
<dbReference type="SMART" id="SM01012">
    <property type="entry name" value="ANTAR"/>
    <property type="match status" value="1"/>
</dbReference>
<evidence type="ECO:0000313" key="1">
    <source>
        <dbReference type="EMBL" id="CAB3866130.1"/>
    </source>
</evidence>
<dbReference type="InterPro" id="IPR013587">
    <property type="entry name" value="Nitrate/nitrite_sensing"/>
</dbReference>
<dbReference type="Gene3D" id="1.10.10.10">
    <property type="entry name" value="Winged helix-like DNA-binding domain superfamily/Winged helix DNA-binding domain"/>
    <property type="match status" value="1"/>
</dbReference>
<protein>
    <submittedName>
        <fullName evidence="1">Nitrate regulatory protein</fullName>
    </submittedName>
</protein>
<dbReference type="SUPFAM" id="SSF52172">
    <property type="entry name" value="CheY-like"/>
    <property type="match status" value="1"/>
</dbReference>
<reference evidence="1 2" key="1">
    <citation type="submission" date="2020-04" db="EMBL/GenBank/DDBJ databases">
        <authorList>
            <person name="De Canck E."/>
        </authorList>
    </citation>
    <scope>NUCLEOTIDE SEQUENCE [LARGE SCALE GENOMIC DNA]</scope>
    <source>
        <strain evidence="1 2">LMG 3328</strain>
    </source>
</reference>
<gene>
    <name evidence="1" type="primary">nasR</name>
    <name evidence="1" type="ORF">LMG3328_02541</name>
</gene>
<dbReference type="EMBL" id="CADILE010000006">
    <property type="protein sequence ID" value="CAB3866130.1"/>
    <property type="molecule type" value="Genomic_DNA"/>
</dbReference>
<organism evidence="1 2">
    <name type="scientific">Achromobacter ruhlandii</name>
    <dbReference type="NCBI Taxonomy" id="72557"/>
    <lineage>
        <taxon>Bacteria</taxon>
        <taxon>Pseudomonadati</taxon>
        <taxon>Pseudomonadota</taxon>
        <taxon>Betaproteobacteria</taxon>
        <taxon>Burkholderiales</taxon>
        <taxon>Alcaligenaceae</taxon>
        <taxon>Achromobacter</taxon>
    </lineage>
</organism>
<dbReference type="RefSeq" id="WP_068980872.1">
    <property type="nucleotide sequence ID" value="NZ_CADILE010000006.1"/>
</dbReference>
<dbReference type="InterPro" id="IPR011006">
    <property type="entry name" value="CheY-like_superfamily"/>
</dbReference>
<dbReference type="PROSITE" id="PS50921">
    <property type="entry name" value="ANTAR"/>
    <property type="match status" value="1"/>
</dbReference>
<proteinExistence type="predicted"/>
<name>A0A2M9H2U9_9BURK</name>
<dbReference type="InterPro" id="IPR036388">
    <property type="entry name" value="WH-like_DNA-bd_sf"/>
</dbReference>
<accession>A0A2M9H2U9</accession>
<sequence>MPQHAMPSTLRFLLAARRSELHGLEALASTCELATLVSKLVHVLQKERGSSNLYLCGGQDALRQTLAGLSSDASAVEEEVRRFLDRLEPDATRSAGKARLLNCIAHALYRLDELPRTRRAIRDRRVAAEEAGAVFTRLIASLFALVFEAADSSLDAGVTRLLVALLNFMQGKELCGQERAYGVMGYTAGYFTEAQKARLLELADLQRRCFDTFAQYAGADALAVWERVEQGAGPALRMRDMALRTSAAERVDAGLAELWFGLCTERIDAMRAVESLLAEALTLQCHRRIVETRAELDNHRLLLSRFADRASDDTPAMLFQLQGRILDVPPQDGVGEAMERSILDLMRDQAQRLRQSDDALALARGALEERRRVERAKWLLVSRHGLSEQAAHDQLQRVAMDRRRSLDDVARQVLAELDGAGLPDDAAAG</sequence>
<dbReference type="Proteomes" id="UP000494122">
    <property type="component" value="Unassembled WGS sequence"/>
</dbReference>
<evidence type="ECO:0000313" key="2">
    <source>
        <dbReference type="Proteomes" id="UP000494122"/>
    </source>
</evidence>
<dbReference type="Pfam" id="PF03861">
    <property type="entry name" value="ANTAR"/>
    <property type="match status" value="1"/>
</dbReference>
<dbReference type="Pfam" id="PF08376">
    <property type="entry name" value="NIT"/>
    <property type="match status" value="1"/>
</dbReference>
<dbReference type="InterPro" id="IPR005561">
    <property type="entry name" value="ANTAR"/>
</dbReference>
<dbReference type="GO" id="GO:0003723">
    <property type="term" value="F:RNA binding"/>
    <property type="evidence" value="ECO:0007669"/>
    <property type="project" value="InterPro"/>
</dbReference>